<sequence length="850" mass="96661">MENRKKGGMNPAAEDSVDMSLTGGESRHGESPKGRSNKSEGCKRIIIFTVLLLILIVLIIGLLFGLRTRCKDEQYSCSKSRCGETSTPTSFFCSCAADCLDRGACCTNYNKVCQGKASWMEEECEDTEEPQCPPGFSQPPVILFSLDGFRSEYLERKTIKVPAIKKLKSCGVSPSYMIPVYPTKTFPNHFTIVTGLYPESHGIIDNRMYDPSRNASFSLKDKEKFVPSWYLGEPVWLTAKFNGLKSGTYFWPGSDVNISGSFPDKYLIFNKSKDFEERLYTILHWLALPKGERPDFYTLYLDEPDTSGHRYGPSSRQVEDALKRVDKIVEMLMDGLKQMKLHKCANIVLVSDHGMEESTCEKAVILSNFIPNTDDFVMRTGAAGRLMPKDLSVYNTYDYKHLMDSLTCKTSDQSFTPYMKENLPKRFHYAHSPRIGPLNFYTKAGWQAGLVAKDVYCSGGFHGSDNLFRNMRAIFIGYGPLFKFKTEVEPFENIEVYNLLCDLLNIVPAQNNGTHGTLNHLLKKPIFSPAFPMEVLGPYSCPFKTTSVVYNTSCNCDNMNKTQEETLNQRLNLQSSEVAATNKSNMPYGRPRHLLPGAYCLLYQRDYVTGYSMMYRTPLWSSYTIQPKDLSHQSTASSQQSSDCVRLDPRLSDEYHGCEIYRHNPNISAGFLHPPDFSFAESQPDSLLSSNLVPLYPNFKVIWLYLHNIFLPSYAKGKKGVNVISGQAFDNNFDGLVDSSEHMKWNTGIAFPTHYFVILSSCKTESELPEACEDSLDVVSFILPHRATYEEICTKSPDQRWFEDFLHLHVARVRDIELITGLSFFHDRKWNMVEMLHLKTYLKTFPENEQ</sequence>
<dbReference type="SMART" id="SM00892">
    <property type="entry name" value="Endonuclease_NS"/>
    <property type="match status" value="1"/>
</dbReference>
<dbReference type="Gene3D" id="3.40.570.10">
    <property type="entry name" value="Extracellular Endonuclease, subunit A"/>
    <property type="match status" value="1"/>
</dbReference>
<keyword evidence="8" id="KW-0812">Transmembrane</keyword>
<dbReference type="GeneTree" id="ENSGT00940000156034"/>
<keyword evidence="3" id="KW-0479">Metal-binding</keyword>
<proteinExistence type="predicted"/>
<dbReference type="SMART" id="SM00477">
    <property type="entry name" value="NUC"/>
    <property type="match status" value="1"/>
</dbReference>
<keyword evidence="2" id="KW-0964">Secreted</keyword>
<dbReference type="Ensembl" id="ENSECRT00000017984.1">
    <property type="protein sequence ID" value="ENSECRP00000017635.1"/>
    <property type="gene ID" value="ENSECRG00000011769.1"/>
</dbReference>
<dbReference type="FunFam" id="3.40.720.10:FF:000145">
    <property type="entry name" value="Uncharacterized protein"/>
    <property type="match status" value="1"/>
</dbReference>
<dbReference type="InterPro" id="IPR001212">
    <property type="entry name" value="Somatomedin_B_dom"/>
</dbReference>
<feature type="domain" description="SMB" evidence="9">
    <location>
        <begin position="73"/>
        <end position="118"/>
    </location>
</feature>
<dbReference type="GO" id="GO:0030500">
    <property type="term" value="P:regulation of bone mineralization"/>
    <property type="evidence" value="ECO:0007669"/>
    <property type="project" value="TreeGrafter"/>
</dbReference>
<dbReference type="Gene3D" id="4.10.410.20">
    <property type="match status" value="1"/>
</dbReference>
<reference evidence="10" key="1">
    <citation type="submission" date="2021-06" db="EMBL/GenBank/DDBJ databases">
        <authorList>
            <consortium name="Wellcome Sanger Institute Data Sharing"/>
        </authorList>
    </citation>
    <scope>NUCLEOTIDE SEQUENCE [LARGE SCALE GENOMIC DNA]</scope>
</reference>
<evidence type="ECO:0000256" key="7">
    <source>
        <dbReference type="SAM" id="MobiDB-lite"/>
    </source>
</evidence>
<dbReference type="Gene3D" id="3.40.720.10">
    <property type="entry name" value="Alkaline Phosphatase, subunit A"/>
    <property type="match status" value="1"/>
</dbReference>
<gene>
    <name evidence="10" type="primary">LOC114666266</name>
</gene>
<keyword evidence="8" id="KW-1133">Transmembrane helix</keyword>
<evidence type="ECO:0000313" key="10">
    <source>
        <dbReference type="Ensembl" id="ENSECRP00000017635.1"/>
    </source>
</evidence>
<reference evidence="10" key="2">
    <citation type="submission" date="2025-08" db="UniProtKB">
        <authorList>
            <consortium name="Ensembl"/>
        </authorList>
    </citation>
    <scope>IDENTIFICATION</scope>
</reference>
<feature type="compositionally biased region" description="Basic and acidic residues" evidence="7">
    <location>
        <begin position="25"/>
        <end position="38"/>
    </location>
</feature>
<feature type="region of interest" description="Disordered" evidence="7">
    <location>
        <begin position="1"/>
        <end position="38"/>
    </location>
</feature>
<dbReference type="GO" id="GO:0004528">
    <property type="term" value="F:phosphodiesterase I activity"/>
    <property type="evidence" value="ECO:0007669"/>
    <property type="project" value="TreeGrafter"/>
</dbReference>
<evidence type="ECO:0000256" key="6">
    <source>
        <dbReference type="ARBA" id="ARBA00023180"/>
    </source>
</evidence>
<dbReference type="GO" id="GO:0005576">
    <property type="term" value="C:extracellular region"/>
    <property type="evidence" value="ECO:0007669"/>
    <property type="project" value="UniProtKB-SubCell"/>
</dbReference>
<dbReference type="InterPro" id="IPR036024">
    <property type="entry name" value="Somatomedin_B-like_dom_sf"/>
</dbReference>
<evidence type="ECO:0000256" key="4">
    <source>
        <dbReference type="ARBA" id="ARBA00022801"/>
    </source>
</evidence>
<dbReference type="SUPFAM" id="SSF54060">
    <property type="entry name" value="His-Me finger endonucleases"/>
    <property type="match status" value="1"/>
</dbReference>
<evidence type="ECO:0000256" key="1">
    <source>
        <dbReference type="ARBA" id="ARBA00004613"/>
    </source>
</evidence>
<accession>A0A8C4SIP8</accession>
<dbReference type="InterPro" id="IPR044929">
    <property type="entry name" value="DNA/RNA_non-sp_Endonuclease_sf"/>
</dbReference>
<dbReference type="Pfam" id="PF01223">
    <property type="entry name" value="Endonuclease_NS"/>
    <property type="match status" value="1"/>
</dbReference>
<keyword evidence="4" id="KW-0378">Hydrolase</keyword>
<organism evidence="10 11">
    <name type="scientific">Erpetoichthys calabaricus</name>
    <name type="common">Rope fish</name>
    <name type="synonym">Calamoichthys calabaricus</name>
    <dbReference type="NCBI Taxonomy" id="27687"/>
    <lineage>
        <taxon>Eukaryota</taxon>
        <taxon>Metazoa</taxon>
        <taxon>Chordata</taxon>
        <taxon>Craniata</taxon>
        <taxon>Vertebrata</taxon>
        <taxon>Euteleostomi</taxon>
        <taxon>Actinopterygii</taxon>
        <taxon>Polypteriformes</taxon>
        <taxon>Polypteridae</taxon>
        <taxon>Erpetoichthys</taxon>
    </lineage>
</organism>
<dbReference type="GO" id="GO:0009986">
    <property type="term" value="C:cell surface"/>
    <property type="evidence" value="ECO:0007669"/>
    <property type="project" value="TreeGrafter"/>
</dbReference>
<dbReference type="AlphaFoldDB" id="A0A8C4SIP8"/>
<dbReference type="GO" id="GO:0046034">
    <property type="term" value="P:ATP metabolic process"/>
    <property type="evidence" value="ECO:0007669"/>
    <property type="project" value="TreeGrafter"/>
</dbReference>
<dbReference type="SUPFAM" id="SSF90188">
    <property type="entry name" value="Somatomedin B domain"/>
    <property type="match status" value="1"/>
</dbReference>
<protein>
    <submittedName>
        <fullName evidence="10">Ectonucleotide pyrophosphatase/phosphodiesterase 1</fullName>
    </submittedName>
</protein>
<dbReference type="InterPro" id="IPR002591">
    <property type="entry name" value="Phosphodiest/P_Trfase"/>
</dbReference>
<dbReference type="GO" id="GO:0004551">
    <property type="term" value="F:dinucleotide phosphatase activity"/>
    <property type="evidence" value="ECO:0007669"/>
    <property type="project" value="TreeGrafter"/>
</dbReference>
<reference evidence="10" key="3">
    <citation type="submission" date="2025-09" db="UniProtKB">
        <authorList>
            <consortium name="Ensembl"/>
        </authorList>
    </citation>
    <scope>IDENTIFICATION</scope>
</reference>
<dbReference type="PROSITE" id="PS00524">
    <property type="entry name" value="SMB_1"/>
    <property type="match status" value="1"/>
</dbReference>
<keyword evidence="8" id="KW-0472">Membrane</keyword>
<evidence type="ECO:0000313" key="11">
    <source>
        <dbReference type="Proteomes" id="UP000694620"/>
    </source>
</evidence>
<dbReference type="Proteomes" id="UP000694620">
    <property type="component" value="Chromosome 15"/>
</dbReference>
<dbReference type="InterPro" id="IPR017850">
    <property type="entry name" value="Alkaline_phosphatase_core_sf"/>
</dbReference>
<dbReference type="PROSITE" id="PS50958">
    <property type="entry name" value="SMB_2"/>
    <property type="match status" value="1"/>
</dbReference>
<keyword evidence="6" id="KW-0325">Glycoprotein</keyword>
<dbReference type="CDD" id="cd16018">
    <property type="entry name" value="Enpp"/>
    <property type="match status" value="1"/>
</dbReference>
<dbReference type="InterPro" id="IPR020821">
    <property type="entry name" value="ENPP1-3/EXOG-like_nuc-like"/>
</dbReference>
<dbReference type="Pfam" id="PF01033">
    <property type="entry name" value="Somatomedin_B"/>
    <property type="match status" value="1"/>
</dbReference>
<dbReference type="PANTHER" id="PTHR10151">
    <property type="entry name" value="ECTONUCLEOTIDE PYROPHOSPHATASE/PHOSPHODIESTERASE"/>
    <property type="match status" value="1"/>
</dbReference>
<dbReference type="InterPro" id="IPR044925">
    <property type="entry name" value="His-Me_finger_sf"/>
</dbReference>
<name>A0A8C4SIP8_ERPCA</name>
<dbReference type="GO" id="GO:0045599">
    <property type="term" value="P:negative regulation of fat cell differentiation"/>
    <property type="evidence" value="ECO:0007669"/>
    <property type="project" value="TreeGrafter"/>
</dbReference>
<dbReference type="GO" id="GO:0009143">
    <property type="term" value="P:nucleoside triphosphate catabolic process"/>
    <property type="evidence" value="ECO:0007669"/>
    <property type="project" value="TreeGrafter"/>
</dbReference>
<dbReference type="SUPFAM" id="SSF53649">
    <property type="entry name" value="Alkaline phosphatase-like"/>
    <property type="match status" value="1"/>
</dbReference>
<keyword evidence="5" id="KW-1015">Disulfide bond</keyword>
<feature type="transmembrane region" description="Helical" evidence="8">
    <location>
        <begin position="45"/>
        <end position="66"/>
    </location>
</feature>
<evidence type="ECO:0000256" key="5">
    <source>
        <dbReference type="ARBA" id="ARBA00023157"/>
    </source>
</evidence>
<keyword evidence="11" id="KW-1185">Reference proteome</keyword>
<dbReference type="Pfam" id="PF01663">
    <property type="entry name" value="Phosphodiest"/>
    <property type="match status" value="1"/>
</dbReference>
<evidence type="ECO:0000256" key="8">
    <source>
        <dbReference type="SAM" id="Phobius"/>
    </source>
</evidence>
<evidence type="ECO:0000256" key="3">
    <source>
        <dbReference type="ARBA" id="ARBA00022723"/>
    </source>
</evidence>
<dbReference type="GO" id="GO:0030505">
    <property type="term" value="P:inorganic diphosphate transport"/>
    <property type="evidence" value="ECO:0007669"/>
    <property type="project" value="TreeGrafter"/>
</dbReference>
<dbReference type="GO" id="GO:0003676">
    <property type="term" value="F:nucleic acid binding"/>
    <property type="evidence" value="ECO:0007669"/>
    <property type="project" value="InterPro"/>
</dbReference>
<comment type="subcellular location">
    <subcellularLocation>
        <location evidence="1">Secreted</location>
    </subcellularLocation>
</comment>
<dbReference type="GO" id="GO:0046872">
    <property type="term" value="F:metal ion binding"/>
    <property type="evidence" value="ECO:0007669"/>
    <property type="project" value="UniProtKB-KW"/>
</dbReference>
<dbReference type="InterPro" id="IPR001604">
    <property type="entry name" value="Endo_G_ENPP1-like_dom"/>
</dbReference>
<evidence type="ECO:0000259" key="9">
    <source>
        <dbReference type="PROSITE" id="PS50958"/>
    </source>
</evidence>
<evidence type="ECO:0000256" key="2">
    <source>
        <dbReference type="ARBA" id="ARBA00022525"/>
    </source>
</evidence>
<dbReference type="SMART" id="SM00201">
    <property type="entry name" value="SO"/>
    <property type="match status" value="1"/>
</dbReference>
<dbReference type="PANTHER" id="PTHR10151:SF77">
    <property type="entry name" value="ECTONUCLEOTIDE PYROPHOSPHATASE_PHOSPHODIESTERASE FAMILY MEMBER 1"/>
    <property type="match status" value="1"/>
</dbReference>